<gene>
    <name evidence="1" type="ORF">LCGC14_0905070</name>
</gene>
<evidence type="ECO:0000313" key="1">
    <source>
        <dbReference type="EMBL" id="KKN23425.1"/>
    </source>
</evidence>
<organism evidence="1">
    <name type="scientific">marine sediment metagenome</name>
    <dbReference type="NCBI Taxonomy" id="412755"/>
    <lineage>
        <taxon>unclassified sequences</taxon>
        <taxon>metagenomes</taxon>
        <taxon>ecological metagenomes</taxon>
    </lineage>
</organism>
<dbReference type="InterPro" id="IPR029063">
    <property type="entry name" value="SAM-dependent_MTases_sf"/>
</dbReference>
<protein>
    <recommendedName>
        <fullName evidence="2">Methyltransferase domain-containing protein</fullName>
    </recommendedName>
</protein>
<sequence>MCGRLNQNGRYKVAKRKPEALNLPPHQKALKLPPRPGPCEMDLISDTERIQLRVMASGKKTVVEVGTFFGGSAEALLQGMPDDGHLICIDTFKGLSDGVTDIDSMTVTDRDDQTGKTYSMDSDFIINYVRGRTDPYPQRVDIVMKESAVAVESFEPESVDLIFLDAAHDYENVLADIRAWLPIVKRGGVLCGHDYDRWGANQSKEVIELCSRPLDLKTCISYGIQQHGSKSDLTIIYLTEEQAEIFKDYPEYLVKIRDDHGKRIKWGVNVHFGVIRAVNETFTKVEIHDHIASSIWAVRPEWRRTVGT</sequence>
<accession>A0A0F9NVA6</accession>
<reference evidence="1" key="1">
    <citation type="journal article" date="2015" name="Nature">
        <title>Complex archaea that bridge the gap between prokaryotes and eukaryotes.</title>
        <authorList>
            <person name="Spang A."/>
            <person name="Saw J.H."/>
            <person name="Jorgensen S.L."/>
            <person name="Zaremba-Niedzwiedzka K."/>
            <person name="Martijn J."/>
            <person name="Lind A.E."/>
            <person name="van Eijk R."/>
            <person name="Schleper C."/>
            <person name="Guy L."/>
            <person name="Ettema T.J."/>
        </authorList>
    </citation>
    <scope>NUCLEOTIDE SEQUENCE</scope>
</reference>
<dbReference type="SUPFAM" id="SSF53335">
    <property type="entry name" value="S-adenosyl-L-methionine-dependent methyltransferases"/>
    <property type="match status" value="1"/>
</dbReference>
<comment type="caution">
    <text evidence="1">The sequence shown here is derived from an EMBL/GenBank/DDBJ whole genome shotgun (WGS) entry which is preliminary data.</text>
</comment>
<dbReference type="PANTHER" id="PTHR37909:SF1">
    <property type="entry name" value="S-ADENOSYL-L-METHIONINE-DEPENDENT METHYLTRANSFERASES SUPERFAMILY PROTEIN"/>
    <property type="match status" value="1"/>
</dbReference>
<dbReference type="AlphaFoldDB" id="A0A0F9NVA6"/>
<dbReference type="EMBL" id="LAZR01002972">
    <property type="protein sequence ID" value="KKN23425.1"/>
    <property type="molecule type" value="Genomic_DNA"/>
</dbReference>
<dbReference type="PANTHER" id="PTHR37909">
    <property type="entry name" value="S-ADENOSYL-L-METHIONINE-DEPENDENT METHYLTRANSFERASES SUPERFAMILY PROTEIN"/>
    <property type="match status" value="1"/>
</dbReference>
<proteinExistence type="predicted"/>
<dbReference type="Gene3D" id="3.40.50.150">
    <property type="entry name" value="Vaccinia Virus protein VP39"/>
    <property type="match status" value="1"/>
</dbReference>
<evidence type="ECO:0008006" key="2">
    <source>
        <dbReference type="Google" id="ProtNLM"/>
    </source>
</evidence>
<name>A0A0F9NVA6_9ZZZZ</name>
<dbReference type="Pfam" id="PF13578">
    <property type="entry name" value="Methyltransf_24"/>
    <property type="match status" value="1"/>
</dbReference>